<reference evidence="2 3" key="1">
    <citation type="journal article" date="2012" name="Science">
        <title>The Paleozoic origin of enzymatic lignin decomposition reconstructed from 31 fungal genomes.</title>
        <authorList>
            <person name="Floudas D."/>
            <person name="Binder M."/>
            <person name="Riley R."/>
            <person name="Barry K."/>
            <person name="Blanchette R.A."/>
            <person name="Henrissat B."/>
            <person name="Martinez A.T."/>
            <person name="Otillar R."/>
            <person name="Spatafora J.W."/>
            <person name="Yadav J.S."/>
            <person name="Aerts A."/>
            <person name="Benoit I."/>
            <person name="Boyd A."/>
            <person name="Carlson A."/>
            <person name="Copeland A."/>
            <person name="Coutinho P.M."/>
            <person name="de Vries R.P."/>
            <person name="Ferreira P."/>
            <person name="Findley K."/>
            <person name="Foster B."/>
            <person name="Gaskell J."/>
            <person name="Glotzer D."/>
            <person name="Gorecki P."/>
            <person name="Heitman J."/>
            <person name="Hesse C."/>
            <person name="Hori C."/>
            <person name="Igarashi K."/>
            <person name="Jurgens J.A."/>
            <person name="Kallen N."/>
            <person name="Kersten P."/>
            <person name="Kohler A."/>
            <person name="Kuees U."/>
            <person name="Kumar T.K.A."/>
            <person name="Kuo A."/>
            <person name="LaButti K."/>
            <person name="Larrondo L.F."/>
            <person name="Lindquist E."/>
            <person name="Ling A."/>
            <person name="Lombard V."/>
            <person name="Lucas S."/>
            <person name="Lundell T."/>
            <person name="Martin R."/>
            <person name="McLaughlin D.J."/>
            <person name="Morgenstern I."/>
            <person name="Morin E."/>
            <person name="Murat C."/>
            <person name="Nagy L.G."/>
            <person name="Nolan M."/>
            <person name="Ohm R.A."/>
            <person name="Patyshakuliyeva A."/>
            <person name="Rokas A."/>
            <person name="Ruiz-Duenas F.J."/>
            <person name="Sabat G."/>
            <person name="Salamov A."/>
            <person name="Samejima M."/>
            <person name="Schmutz J."/>
            <person name="Slot J.C."/>
            <person name="St John F."/>
            <person name="Stenlid J."/>
            <person name="Sun H."/>
            <person name="Sun S."/>
            <person name="Syed K."/>
            <person name="Tsang A."/>
            <person name="Wiebenga A."/>
            <person name="Young D."/>
            <person name="Pisabarro A."/>
            <person name="Eastwood D.C."/>
            <person name="Martin F."/>
            <person name="Cullen D."/>
            <person name="Grigoriev I.V."/>
            <person name="Hibbett D.S."/>
        </authorList>
    </citation>
    <scope>NUCLEOTIDE SEQUENCE [LARGE SCALE GENOMIC DNA]</scope>
    <source>
        <strain evidence="2 3">ATCC 11539</strain>
    </source>
</reference>
<keyword evidence="3" id="KW-1185">Reference proteome</keyword>
<dbReference type="EMBL" id="KB469303">
    <property type="protein sequence ID" value="EPQ54509.1"/>
    <property type="molecule type" value="Genomic_DNA"/>
</dbReference>
<feature type="compositionally biased region" description="Polar residues" evidence="1">
    <location>
        <begin position="152"/>
        <end position="163"/>
    </location>
</feature>
<feature type="compositionally biased region" description="Low complexity" evidence="1">
    <location>
        <begin position="113"/>
        <end position="123"/>
    </location>
</feature>
<dbReference type="AlphaFoldDB" id="S7RP10"/>
<accession>S7RP10</accession>
<dbReference type="GeneID" id="19304162"/>
<proteinExistence type="predicted"/>
<dbReference type="OrthoDB" id="2526979at2759"/>
<gene>
    <name evidence="2" type="ORF">GLOTRDRAFT_139086</name>
</gene>
<name>S7RP10_GLOTA</name>
<evidence type="ECO:0000313" key="3">
    <source>
        <dbReference type="Proteomes" id="UP000030669"/>
    </source>
</evidence>
<dbReference type="HOGENOM" id="CLU_894443_0_0_1"/>
<feature type="region of interest" description="Disordered" evidence="1">
    <location>
        <begin position="202"/>
        <end position="288"/>
    </location>
</feature>
<evidence type="ECO:0000313" key="2">
    <source>
        <dbReference type="EMBL" id="EPQ54509.1"/>
    </source>
</evidence>
<sequence>MSLNYKTKNEDGVLSRLFMSDHASACNVWQLGVLVAKVLLAMLEEDDSDTSTLEVEIETCIMVLLSIALQPHVANGVITRVINHPPTGIDELDHLVDRAQKVLIAKMRPPTPSSRTSSPASRPKAISSAPPSPYLERSQFITEKATRPRGMSRSSTWSAPTTNTAGSMMSKSAAASAVVTSEELTPSGSFVPTRSAFCSLRSMTSDSPRRRGRLPFKWFQRSSSPSPQRSSSVETRASSVPSFSRTSSPDSLSTTATSVAPDSPVPVMLNVPQAEKQRKRRDSVLKEVEDTSPLNTSCCCARKHGVLETVG</sequence>
<organism evidence="2 3">
    <name type="scientific">Gloeophyllum trabeum (strain ATCC 11539 / FP-39264 / Madison 617)</name>
    <name type="common">Brown rot fungus</name>
    <dbReference type="NCBI Taxonomy" id="670483"/>
    <lineage>
        <taxon>Eukaryota</taxon>
        <taxon>Fungi</taxon>
        <taxon>Dikarya</taxon>
        <taxon>Basidiomycota</taxon>
        <taxon>Agaricomycotina</taxon>
        <taxon>Agaricomycetes</taxon>
        <taxon>Gloeophyllales</taxon>
        <taxon>Gloeophyllaceae</taxon>
        <taxon>Gloeophyllum</taxon>
    </lineage>
</organism>
<dbReference type="RefSeq" id="XP_007866810.1">
    <property type="nucleotide sequence ID" value="XM_007868619.1"/>
</dbReference>
<dbReference type="KEGG" id="gtr:GLOTRDRAFT_139086"/>
<feature type="region of interest" description="Disordered" evidence="1">
    <location>
        <begin position="105"/>
        <end position="168"/>
    </location>
</feature>
<dbReference type="STRING" id="670483.S7RP10"/>
<protein>
    <submittedName>
        <fullName evidence="2">Uncharacterized protein</fullName>
    </submittedName>
</protein>
<feature type="compositionally biased region" description="Low complexity" evidence="1">
    <location>
        <begin position="220"/>
        <end position="255"/>
    </location>
</feature>
<evidence type="ECO:0000256" key="1">
    <source>
        <dbReference type="SAM" id="MobiDB-lite"/>
    </source>
</evidence>
<dbReference type="Proteomes" id="UP000030669">
    <property type="component" value="Unassembled WGS sequence"/>
</dbReference>